<keyword evidence="1" id="KW-0677">Repeat</keyword>
<dbReference type="InterPro" id="IPR056884">
    <property type="entry name" value="NPHP3-like_N"/>
</dbReference>
<dbReference type="InterPro" id="IPR027417">
    <property type="entry name" value="P-loop_NTPase"/>
</dbReference>
<protein>
    <recommendedName>
        <fullName evidence="6">NACHT domain-containing protein</fullName>
    </recommendedName>
</protein>
<keyword evidence="5" id="KW-1185">Reference proteome</keyword>
<evidence type="ECO:0000259" key="3">
    <source>
        <dbReference type="Pfam" id="PF24883"/>
    </source>
</evidence>
<dbReference type="Pfam" id="PF17109">
    <property type="entry name" value="Goodbye"/>
    <property type="match status" value="1"/>
</dbReference>
<dbReference type="Proteomes" id="UP001201163">
    <property type="component" value="Unassembled WGS sequence"/>
</dbReference>
<dbReference type="PANTHER" id="PTHR10039">
    <property type="entry name" value="AMELOGENIN"/>
    <property type="match status" value="1"/>
</dbReference>
<sequence length="636" mass="71457">MWQPVQSRTHEAVQEAVPRFPLASRALAPGPPSFPLSSTYSRHSAIIINELTVASTMSSSTPGQTSTPSSDFKSIVDTALSEYKKKTGKELLDHPLATEVQRCDSVDAILAIFQGQAEAFQQFRAGDQRLMKWISPMVDVLYKFSETLGGVAGTAFPPVGVIFTGIGILLAAAKDVRASHDALVELFERIENFFKRLGVYTQISLTTEMGEVLVKIVSEVLCILSIATKEVKRTRARIYFGKLLGRTDIEDALKRLESLIQEEVRMAIAQTMNNMDEIKWNQIEQDVRKWFSPPDPSANHNTACDVYHKEPPTWFFRAGTFRDWMSNGSLLWVHGKPGSGKSVICSAIIQHIMTLRDAGKAALAYFYFDFRDEEKQNVRNLVTSLLIQLSAYSKPCCDITYRLYLAHGKGAQQPSNGILMGCLKAMLTVTAQHPIFVIVDALDECPDYGMPTPREAVLSLVKDLIYMRLPNLHICATSRPEVDIQTILKPLAIHAISLHDESRQKIVIANYVSSVVSSDEHMMKWRNEDKKLVVDELSERADGMFQWVFCQLETLRHAVQPDVRGTLEALPRNLDETYERMLKNINAKNRSHARRLLHCLTVAVRPLRVEELAEILAFDFDGAQGGIPKFHAERRP</sequence>
<feature type="domain" description="Nephrocystin 3-like N-terminal" evidence="3">
    <location>
        <begin position="313"/>
        <end position="479"/>
    </location>
</feature>
<evidence type="ECO:0008006" key="6">
    <source>
        <dbReference type="Google" id="ProtNLM"/>
    </source>
</evidence>
<evidence type="ECO:0000313" key="5">
    <source>
        <dbReference type="Proteomes" id="UP001201163"/>
    </source>
</evidence>
<name>A0AAD4Q9F6_9AGAM</name>
<evidence type="ECO:0000313" key="4">
    <source>
        <dbReference type="EMBL" id="KAH8983029.1"/>
    </source>
</evidence>
<feature type="domain" description="Fungal STAND N-terminal Goodbye" evidence="2">
    <location>
        <begin position="77"/>
        <end position="200"/>
    </location>
</feature>
<dbReference type="AlphaFoldDB" id="A0AAD4Q9F6"/>
<dbReference type="Gene3D" id="3.40.50.300">
    <property type="entry name" value="P-loop containing nucleotide triphosphate hydrolases"/>
    <property type="match status" value="1"/>
</dbReference>
<dbReference type="SUPFAM" id="SSF52540">
    <property type="entry name" value="P-loop containing nucleoside triphosphate hydrolases"/>
    <property type="match status" value="1"/>
</dbReference>
<dbReference type="EMBL" id="JAKELL010000093">
    <property type="protein sequence ID" value="KAH8983029.1"/>
    <property type="molecule type" value="Genomic_DNA"/>
</dbReference>
<dbReference type="PANTHER" id="PTHR10039:SF16">
    <property type="entry name" value="GPI INOSITOL-DEACYLASE"/>
    <property type="match status" value="1"/>
</dbReference>
<reference evidence="4" key="1">
    <citation type="submission" date="2022-01" db="EMBL/GenBank/DDBJ databases">
        <title>Comparative genomics reveals a dynamic genome evolution in the ectomycorrhizal milk-cap (Lactarius) mushrooms.</title>
        <authorList>
            <consortium name="DOE Joint Genome Institute"/>
            <person name="Lebreton A."/>
            <person name="Tang N."/>
            <person name="Kuo A."/>
            <person name="LaButti K."/>
            <person name="Drula E."/>
            <person name="Barry K."/>
            <person name="Clum A."/>
            <person name="Lipzen A."/>
            <person name="Mousain D."/>
            <person name="Ng V."/>
            <person name="Wang R."/>
            <person name="Wang X."/>
            <person name="Dai Y."/>
            <person name="Henrissat B."/>
            <person name="Grigoriev I.V."/>
            <person name="Guerin-Laguette A."/>
            <person name="Yu F."/>
            <person name="Martin F.M."/>
        </authorList>
    </citation>
    <scope>NUCLEOTIDE SEQUENCE</scope>
    <source>
        <strain evidence="4">QP</strain>
    </source>
</reference>
<proteinExistence type="predicted"/>
<organism evidence="4 5">
    <name type="scientific">Lactarius akahatsu</name>
    <dbReference type="NCBI Taxonomy" id="416441"/>
    <lineage>
        <taxon>Eukaryota</taxon>
        <taxon>Fungi</taxon>
        <taxon>Dikarya</taxon>
        <taxon>Basidiomycota</taxon>
        <taxon>Agaricomycotina</taxon>
        <taxon>Agaricomycetes</taxon>
        <taxon>Russulales</taxon>
        <taxon>Russulaceae</taxon>
        <taxon>Lactarius</taxon>
    </lineage>
</organism>
<dbReference type="Pfam" id="PF24883">
    <property type="entry name" value="NPHP3_N"/>
    <property type="match status" value="1"/>
</dbReference>
<accession>A0AAD4Q9F6</accession>
<gene>
    <name evidence="4" type="ORF">EDB92DRAFT_1613251</name>
</gene>
<comment type="caution">
    <text evidence="4">The sequence shown here is derived from an EMBL/GenBank/DDBJ whole genome shotgun (WGS) entry which is preliminary data.</text>
</comment>
<evidence type="ECO:0000259" key="2">
    <source>
        <dbReference type="Pfam" id="PF17109"/>
    </source>
</evidence>
<evidence type="ECO:0000256" key="1">
    <source>
        <dbReference type="ARBA" id="ARBA00022737"/>
    </source>
</evidence>
<dbReference type="InterPro" id="IPR031350">
    <property type="entry name" value="Goodbye_dom"/>
</dbReference>